<dbReference type="InterPro" id="IPR008181">
    <property type="entry name" value="dUTPase"/>
</dbReference>
<comment type="pathway">
    <text evidence="1 5">Pyrimidine metabolism; dUMP biosynthesis; dUMP from dCTP (dUTP route): step 2/2.</text>
</comment>
<dbReference type="GeneID" id="136090838"/>
<evidence type="ECO:0000256" key="3">
    <source>
        <dbReference type="ARBA" id="ARBA00022801"/>
    </source>
</evidence>
<dbReference type="InterPro" id="IPR036157">
    <property type="entry name" value="dUTPase-like_sf"/>
</dbReference>
<organism evidence="7 8">
    <name type="scientific">Hydra vulgaris</name>
    <name type="common">Hydra</name>
    <name type="synonym">Hydra attenuata</name>
    <dbReference type="NCBI Taxonomy" id="6087"/>
    <lineage>
        <taxon>Eukaryota</taxon>
        <taxon>Metazoa</taxon>
        <taxon>Cnidaria</taxon>
        <taxon>Hydrozoa</taxon>
        <taxon>Hydroidolina</taxon>
        <taxon>Anthoathecata</taxon>
        <taxon>Aplanulata</taxon>
        <taxon>Hydridae</taxon>
        <taxon>Hydra</taxon>
    </lineage>
</organism>
<dbReference type="Proteomes" id="UP001652625">
    <property type="component" value="Chromosome 14"/>
</dbReference>
<comment type="catalytic activity">
    <reaction evidence="5">
        <text>dUTP + H2O = dUMP + diphosphate + H(+)</text>
        <dbReference type="Rhea" id="RHEA:10248"/>
        <dbReference type="ChEBI" id="CHEBI:15377"/>
        <dbReference type="ChEBI" id="CHEBI:15378"/>
        <dbReference type="ChEBI" id="CHEBI:33019"/>
        <dbReference type="ChEBI" id="CHEBI:61555"/>
        <dbReference type="ChEBI" id="CHEBI:246422"/>
        <dbReference type="EC" id="3.6.1.23"/>
    </reaction>
</comment>
<dbReference type="Pfam" id="PF00692">
    <property type="entry name" value="dUTPase"/>
    <property type="match status" value="1"/>
</dbReference>
<dbReference type="PANTHER" id="PTHR11241">
    <property type="entry name" value="DEOXYURIDINE 5'-TRIPHOSPHATE NUCLEOTIDOHYDROLASE"/>
    <property type="match status" value="1"/>
</dbReference>
<dbReference type="InterPro" id="IPR033704">
    <property type="entry name" value="dUTPase_trimeric"/>
</dbReference>
<evidence type="ECO:0000313" key="7">
    <source>
        <dbReference type="Proteomes" id="UP001652625"/>
    </source>
</evidence>
<keyword evidence="5" id="KW-0479">Metal-binding</keyword>
<evidence type="ECO:0000256" key="5">
    <source>
        <dbReference type="RuleBase" id="RU367024"/>
    </source>
</evidence>
<comment type="cofactor">
    <cofactor evidence="5">
        <name>Mg(2+)</name>
        <dbReference type="ChEBI" id="CHEBI:18420"/>
    </cofactor>
</comment>
<sequence>MLMSLSATAKMPNQATMGSAGYDIFALEDVYLLKNQTVKVPTGIRMQIPAGYYGQLSSRSSLALQNITVVGGVIDSDYRGEIIVLLKNSNDANFIISKDLAIAQLVFLQSFSPKMFLIVSDNQLSYTEREEMADLDQSMAK</sequence>
<dbReference type="SUPFAM" id="SSF51283">
    <property type="entry name" value="dUTPase-like"/>
    <property type="match status" value="1"/>
</dbReference>
<dbReference type="RefSeq" id="XP_065673887.1">
    <property type="nucleotide sequence ID" value="XM_065817815.1"/>
</dbReference>
<feature type="domain" description="dUTPase-like" evidence="6">
    <location>
        <begin position="9"/>
        <end position="112"/>
    </location>
</feature>
<keyword evidence="5" id="KW-0460">Magnesium</keyword>
<evidence type="ECO:0000256" key="1">
    <source>
        <dbReference type="ARBA" id="ARBA00005142"/>
    </source>
</evidence>
<dbReference type="InterPro" id="IPR029054">
    <property type="entry name" value="dUTPase-like"/>
</dbReference>
<keyword evidence="4 5" id="KW-0546">Nucleotide metabolism</keyword>
<dbReference type="PANTHER" id="PTHR11241:SF0">
    <property type="entry name" value="DEOXYURIDINE 5'-TRIPHOSPHATE NUCLEOTIDOHYDROLASE"/>
    <property type="match status" value="1"/>
</dbReference>
<evidence type="ECO:0000256" key="2">
    <source>
        <dbReference type="ARBA" id="ARBA00006581"/>
    </source>
</evidence>
<keyword evidence="7" id="KW-1185">Reference proteome</keyword>
<gene>
    <name evidence="8" type="primary">LOC136090838</name>
</gene>
<name>A0ABM4DHC8_HYDVU</name>
<protein>
    <recommendedName>
        <fullName evidence="5">Deoxyuridine 5'-triphosphate nucleotidohydrolase</fullName>
        <shortName evidence="5">dUTPase</shortName>
        <ecNumber evidence="5">3.6.1.23</ecNumber>
    </recommendedName>
    <alternativeName>
        <fullName evidence="5">dUTP pyrophosphatase</fullName>
    </alternativeName>
</protein>
<reference evidence="8" key="1">
    <citation type="submission" date="2025-08" db="UniProtKB">
        <authorList>
            <consortium name="RefSeq"/>
        </authorList>
    </citation>
    <scope>IDENTIFICATION</scope>
</reference>
<proteinExistence type="inferred from homology"/>
<evidence type="ECO:0000313" key="8">
    <source>
        <dbReference type="RefSeq" id="XP_065673887.1"/>
    </source>
</evidence>
<comment type="similarity">
    <text evidence="2 5">Belongs to the dUTPase family.</text>
</comment>
<keyword evidence="3 5" id="KW-0378">Hydrolase</keyword>
<evidence type="ECO:0000256" key="4">
    <source>
        <dbReference type="ARBA" id="ARBA00023080"/>
    </source>
</evidence>
<comment type="function">
    <text evidence="5">Involved in nucleotide metabolism via production of dUMP, the immediate precursor of thymidine nucleotides, and decreases the intracellular concentration of dUTP so that uracil cannot be incorporated into DNA.</text>
</comment>
<evidence type="ECO:0000259" key="6">
    <source>
        <dbReference type="Pfam" id="PF00692"/>
    </source>
</evidence>
<dbReference type="CDD" id="cd07557">
    <property type="entry name" value="trimeric_dUTPase"/>
    <property type="match status" value="1"/>
</dbReference>
<dbReference type="EC" id="3.6.1.23" evidence="5"/>
<accession>A0ABM4DHC8</accession>
<dbReference type="Gene3D" id="2.70.40.10">
    <property type="match status" value="1"/>
</dbReference>